<dbReference type="PROSITE" id="PS50893">
    <property type="entry name" value="ABC_TRANSPORTER_2"/>
    <property type="match status" value="2"/>
</dbReference>
<name>V2XG50_MONRO</name>
<feature type="transmembrane region" description="Helical" evidence="9">
    <location>
        <begin position="995"/>
        <end position="1018"/>
    </location>
</feature>
<dbReference type="HOGENOM" id="CLU_000604_27_6_1"/>
<dbReference type="CDD" id="cd03244">
    <property type="entry name" value="ABCC_MRP_domain2"/>
    <property type="match status" value="1"/>
</dbReference>
<dbReference type="CDD" id="cd03250">
    <property type="entry name" value="ABCC_MRP_domain1"/>
    <property type="match status" value="1"/>
</dbReference>
<organism evidence="12 13">
    <name type="scientific">Moniliophthora roreri (strain MCA 2997)</name>
    <name type="common">Cocoa frosty pod rot fungus</name>
    <name type="synonym">Crinipellis roreri</name>
    <dbReference type="NCBI Taxonomy" id="1381753"/>
    <lineage>
        <taxon>Eukaryota</taxon>
        <taxon>Fungi</taxon>
        <taxon>Dikarya</taxon>
        <taxon>Basidiomycota</taxon>
        <taxon>Agaricomycotina</taxon>
        <taxon>Agaricomycetes</taxon>
        <taxon>Agaricomycetidae</taxon>
        <taxon>Agaricales</taxon>
        <taxon>Marasmiineae</taxon>
        <taxon>Marasmiaceae</taxon>
        <taxon>Moniliophthora</taxon>
    </lineage>
</organism>
<dbReference type="CDD" id="cd18604">
    <property type="entry name" value="ABC_6TM_VMR1_D2_like"/>
    <property type="match status" value="1"/>
</dbReference>
<dbReference type="Gene3D" id="3.40.50.300">
    <property type="entry name" value="P-loop containing nucleotide triphosphate hydrolases"/>
    <property type="match status" value="2"/>
</dbReference>
<dbReference type="Pfam" id="PF00664">
    <property type="entry name" value="ABC_membrane"/>
    <property type="match status" value="2"/>
</dbReference>
<dbReference type="InterPro" id="IPR027417">
    <property type="entry name" value="P-loop_NTPase"/>
</dbReference>
<dbReference type="SUPFAM" id="SSF52540">
    <property type="entry name" value="P-loop containing nucleoside triphosphate hydrolases"/>
    <property type="match status" value="2"/>
</dbReference>
<feature type="transmembrane region" description="Helical" evidence="9">
    <location>
        <begin position="132"/>
        <end position="148"/>
    </location>
</feature>
<dbReference type="FunFam" id="1.20.1560.10:FF:000013">
    <property type="entry name" value="ABC transporter C family member 2"/>
    <property type="match status" value="1"/>
</dbReference>
<feature type="domain" description="ABC transmembrane type-1" evidence="11">
    <location>
        <begin position="994"/>
        <end position="1233"/>
    </location>
</feature>
<evidence type="ECO:0000256" key="3">
    <source>
        <dbReference type="ARBA" id="ARBA00022692"/>
    </source>
</evidence>
<keyword evidence="13" id="KW-1185">Reference proteome</keyword>
<feature type="domain" description="ABC transmembrane type-1" evidence="11">
    <location>
        <begin position="316"/>
        <end position="590"/>
    </location>
</feature>
<dbReference type="InterPro" id="IPR003439">
    <property type="entry name" value="ABC_transporter-like_ATP-bd"/>
</dbReference>
<comment type="subcellular location">
    <subcellularLocation>
        <location evidence="1">Membrane</location>
        <topology evidence="1">Multi-pass membrane protein</topology>
    </subcellularLocation>
</comment>
<comment type="caution">
    <text evidence="12">The sequence shown here is derived from an EMBL/GenBank/DDBJ whole genome shotgun (WGS) entry which is preliminary data.</text>
</comment>
<feature type="transmembrane region" description="Helical" evidence="9">
    <location>
        <begin position="103"/>
        <end position="126"/>
    </location>
</feature>
<dbReference type="Pfam" id="PF00005">
    <property type="entry name" value="ABC_tran"/>
    <property type="match status" value="2"/>
</dbReference>
<evidence type="ECO:0000256" key="7">
    <source>
        <dbReference type="ARBA" id="ARBA00022989"/>
    </source>
</evidence>
<keyword evidence="4" id="KW-0677">Repeat</keyword>
<dbReference type="PROSITE" id="PS00211">
    <property type="entry name" value="ABC_TRANSPORTER_1"/>
    <property type="match status" value="2"/>
</dbReference>
<evidence type="ECO:0000256" key="2">
    <source>
        <dbReference type="ARBA" id="ARBA00022448"/>
    </source>
</evidence>
<dbReference type="SMART" id="SM00382">
    <property type="entry name" value="AAA"/>
    <property type="match status" value="2"/>
</dbReference>
<keyword evidence="5" id="KW-0547">Nucleotide-binding</keyword>
<feature type="transmembrane region" description="Helical" evidence="9">
    <location>
        <begin position="455"/>
        <end position="474"/>
    </location>
</feature>
<evidence type="ECO:0000256" key="6">
    <source>
        <dbReference type="ARBA" id="ARBA00022840"/>
    </source>
</evidence>
<feature type="domain" description="ABC transporter" evidence="10">
    <location>
        <begin position="634"/>
        <end position="869"/>
    </location>
</feature>
<evidence type="ECO:0000256" key="1">
    <source>
        <dbReference type="ARBA" id="ARBA00004141"/>
    </source>
</evidence>
<gene>
    <name evidence="12" type="ORF">Moror_15987</name>
</gene>
<feature type="transmembrane region" description="Helical" evidence="9">
    <location>
        <begin position="41"/>
        <end position="60"/>
    </location>
</feature>
<keyword evidence="6" id="KW-0067">ATP-binding</keyword>
<dbReference type="GO" id="GO:0005524">
    <property type="term" value="F:ATP binding"/>
    <property type="evidence" value="ECO:0007669"/>
    <property type="project" value="UniProtKB-KW"/>
</dbReference>
<sequence length="1521" mass="170490">MLGLETWQLIPFAPFQDGLSQSDWDSGAATLRVMERYSFEVFMPAVFALVMILHDCVIASKLSSPKPVSRAWKTLSFPFRNFLHLEDLEEPAIRIVGSSVTTLRLLSVFATLQSTGWLGFFVYSLVLQDVQMIIQSILAAITWAYASLRVTMVPPSTPPYLLIIFASAHVLIPVVELVIGSDGIYHRETVLKVLSFICPLAFVWLAGTLPLRAVTPGDMVAKPDDVPSVTQTCPEDGVDLWSWSTFSFVEPIFAVATQHTLNDSDVWRLSPFFGHKNLFNKCLEYRARHPKHSLLRFLLTSNSLDLILDVVLELWSAIIGFVPPYALKEILAVLSEDTPESRRTAYYWAFITFIAHLSFAQIDLFQQWHTRRCYERTRGQLFCTIHHKALKREDVAGKVTSKNEANKSADLGRIVNLMQGDSYAVAQRFWEFSALFASPVRLVIALVFLYKIMGWSALSGVVIVLVAYVLNYPLAKYNVYITRQSWKAKDARMNIVNELLQNIRFLKFYGWENTWGRRTNVLRESELKWRVKQNIVDTLITFIWTWMPSATALASFICYTLIAGQRLTVSTAFTAIALFSQLQGPMTEIPEKLFALLHAYVSMQRIEQFLEEDEVPEWASTLASSTLADNDGHIGFSNATFQWQASPKSDIPDSFQLGPLDVVFPEGKLTLISGPTGSGKSAVLAALLGEMYCVSGRVLIDKSNHQVAYCGQNPWLEHATIRDNIIFASNYGYDEERYNAVLEACALKRDLDVFAAGDMTEIGEKGITLSGGQKARIALARAVYSQAKCILLDDPLAAVDMHTAQHLVEKCFSGELMHRRTVLLVTHHISLVLPISSYLVELSHGSVIKQGPIESFSQNELRKVIETEDEPFVMEDKATTSEPLENEADMEKDTLKSRSDVDGKLVEVEARAEGRVSMVTYLTYIRAAGSWSWILTFALMLLIRGINIGNQFFLAAWGEAYETSYHTVFRAFVTTSVGYPWENFPSPEIDVKPWLLVYFYISSAGAFSVLLYIALGYYASLRASRTLFVALLMRLVRAPARFFDITPVGRMLNRFTTDINTIDGALQNSARSCLSGILNFIASFLVILVVIPVFAPIALFIAWLYIRLAPPYIQASRDLRRLESVSLSPTFAGFDELLRGITHVRAFGMESRYQNAFYGKVDKFQSFDHVYWLVNCWLRWRYDCLGSVVVYATTVFSLWMGIKNGATAVVIVQAGIFAEASRQLVRVAAQLELDFNSVERVTEYLGIPQEAPAIIDTKRPPAWWPSSSGPLVVDNLSVRYAPHLPTVLRDLTFTVKPCEKIGVVGRTGSGKSTLALSLLRMVEPLSGKIFIDGIDISTIGLGDLRTRITIVSQDVSLFSGTLRTNLDPLGDNSDEEVIEIMRRCHLPSVLNHKGDVDERTLLDLPISQGSLSGGERQLVALARAVLRRTNIIILDEATSQIDTQLDENIQRTIREELSGAIVITIAHRLKTVIDYDRILVLDDGEIAEFGSPRELLQKSGGLFREMCRRSPDWPIFASLAT</sequence>
<dbReference type="InterPro" id="IPR011527">
    <property type="entry name" value="ABC1_TM_dom"/>
</dbReference>
<dbReference type="OrthoDB" id="6500128at2759"/>
<dbReference type="GO" id="GO:0016887">
    <property type="term" value="F:ATP hydrolysis activity"/>
    <property type="evidence" value="ECO:0007669"/>
    <property type="project" value="InterPro"/>
</dbReference>
<feature type="transmembrane region" description="Helical" evidence="9">
    <location>
        <begin position="160"/>
        <end position="181"/>
    </location>
</feature>
<dbReference type="FunFam" id="3.40.50.300:FF:001354">
    <property type="entry name" value="ATP-binding cassette (ABC) transporter, putative"/>
    <property type="match status" value="1"/>
</dbReference>
<dbReference type="PANTHER" id="PTHR24223:SF415">
    <property type="entry name" value="FI20190P1"/>
    <property type="match status" value="1"/>
</dbReference>
<keyword evidence="8 9" id="KW-0472">Membrane</keyword>
<evidence type="ECO:0000256" key="8">
    <source>
        <dbReference type="ARBA" id="ARBA00023136"/>
    </source>
</evidence>
<evidence type="ECO:0000313" key="13">
    <source>
        <dbReference type="Proteomes" id="UP000017559"/>
    </source>
</evidence>
<feature type="transmembrane region" description="Helical" evidence="9">
    <location>
        <begin position="193"/>
        <end position="214"/>
    </location>
</feature>
<dbReference type="SUPFAM" id="SSF90123">
    <property type="entry name" value="ABC transporter transmembrane region"/>
    <property type="match status" value="2"/>
</dbReference>
<evidence type="ECO:0000313" key="12">
    <source>
        <dbReference type="EMBL" id="ESK92692.1"/>
    </source>
</evidence>
<dbReference type="InterPro" id="IPR017871">
    <property type="entry name" value="ABC_transporter-like_CS"/>
</dbReference>
<evidence type="ECO:0000259" key="10">
    <source>
        <dbReference type="PROSITE" id="PS50893"/>
    </source>
</evidence>
<feature type="domain" description="ABC transporter" evidence="10">
    <location>
        <begin position="1271"/>
        <end position="1508"/>
    </location>
</feature>
<dbReference type="EMBL" id="AWSO01000260">
    <property type="protein sequence ID" value="ESK92692.1"/>
    <property type="molecule type" value="Genomic_DNA"/>
</dbReference>
<dbReference type="InterPro" id="IPR003593">
    <property type="entry name" value="AAA+_ATPase"/>
</dbReference>
<feature type="transmembrane region" description="Helical" evidence="9">
    <location>
        <begin position="1077"/>
        <end position="1106"/>
    </location>
</feature>
<dbReference type="PROSITE" id="PS50929">
    <property type="entry name" value="ABC_TM1F"/>
    <property type="match status" value="2"/>
</dbReference>
<reference evidence="12 13" key="1">
    <citation type="journal article" date="2014" name="BMC Genomics">
        <title>Genome and secretome analysis of the hemibiotrophic fungal pathogen, Moniliophthora roreri, which causes frosty pod rot disease of cacao: mechanisms of the biotrophic and necrotrophic phases.</title>
        <authorList>
            <person name="Meinhardt L.W."/>
            <person name="Costa G.G.L."/>
            <person name="Thomazella D.P.T."/>
            <person name="Teixeira P.J.P.L."/>
            <person name="Carazzolle M.F."/>
            <person name="Schuster S.C."/>
            <person name="Carlson J.E."/>
            <person name="Guiltinan M.J."/>
            <person name="Mieczkowski P."/>
            <person name="Farmer A."/>
            <person name="Ramaraj T."/>
            <person name="Crozier J."/>
            <person name="Davis R.E."/>
            <person name="Shao J."/>
            <person name="Melnick R.L."/>
            <person name="Pereira G.A.G."/>
            <person name="Bailey B.A."/>
        </authorList>
    </citation>
    <scope>NUCLEOTIDE SEQUENCE [LARGE SCALE GENOMIC DNA]</scope>
    <source>
        <strain evidence="12 13">MCA 2997</strain>
    </source>
</reference>
<dbReference type="Proteomes" id="UP000017559">
    <property type="component" value="Unassembled WGS sequence"/>
</dbReference>
<accession>V2XG50</accession>
<dbReference type="CDD" id="cd18596">
    <property type="entry name" value="ABC_6TM_VMR1_D1_like"/>
    <property type="match status" value="1"/>
</dbReference>
<evidence type="ECO:0000256" key="9">
    <source>
        <dbReference type="SAM" id="Phobius"/>
    </source>
</evidence>
<dbReference type="InterPro" id="IPR050173">
    <property type="entry name" value="ABC_transporter_C-like"/>
</dbReference>
<dbReference type="PANTHER" id="PTHR24223">
    <property type="entry name" value="ATP-BINDING CASSETTE SUB-FAMILY C"/>
    <property type="match status" value="1"/>
</dbReference>
<evidence type="ECO:0000256" key="5">
    <source>
        <dbReference type="ARBA" id="ARBA00022741"/>
    </source>
</evidence>
<proteinExistence type="predicted"/>
<evidence type="ECO:0000256" key="4">
    <source>
        <dbReference type="ARBA" id="ARBA00022737"/>
    </source>
</evidence>
<keyword evidence="7 9" id="KW-1133">Transmembrane helix</keyword>
<dbReference type="InterPro" id="IPR036640">
    <property type="entry name" value="ABC1_TM_sf"/>
</dbReference>
<keyword evidence="2" id="KW-0813">Transport</keyword>
<dbReference type="GO" id="GO:0016020">
    <property type="term" value="C:membrane"/>
    <property type="evidence" value="ECO:0007669"/>
    <property type="project" value="UniProtKB-SubCell"/>
</dbReference>
<dbReference type="Gene3D" id="1.20.1560.10">
    <property type="entry name" value="ABC transporter type 1, transmembrane domain"/>
    <property type="match status" value="2"/>
</dbReference>
<dbReference type="GO" id="GO:0140359">
    <property type="term" value="F:ABC-type transporter activity"/>
    <property type="evidence" value="ECO:0007669"/>
    <property type="project" value="InterPro"/>
</dbReference>
<protein>
    <submittedName>
        <fullName evidence="12">Abc transporter</fullName>
    </submittedName>
</protein>
<evidence type="ECO:0000259" key="11">
    <source>
        <dbReference type="PROSITE" id="PS50929"/>
    </source>
</evidence>
<keyword evidence="3 9" id="KW-0812">Transmembrane</keyword>
<dbReference type="KEGG" id="mrr:Moror_15987"/>